<dbReference type="InterPro" id="IPR036286">
    <property type="entry name" value="LexA/Signal_pep-like_sf"/>
</dbReference>
<dbReference type="EC" id="3.4.21.89" evidence="4 7"/>
<dbReference type="GO" id="GO:0005886">
    <property type="term" value="C:plasma membrane"/>
    <property type="evidence" value="ECO:0007669"/>
    <property type="project" value="UniProtKB-SubCell"/>
</dbReference>
<feature type="active site" evidence="6">
    <location>
        <position position="204"/>
    </location>
</feature>
<evidence type="ECO:0000256" key="1">
    <source>
        <dbReference type="ARBA" id="ARBA00000677"/>
    </source>
</evidence>
<dbReference type="PROSITE" id="PS00761">
    <property type="entry name" value="SPASE_I_3"/>
    <property type="match status" value="1"/>
</dbReference>
<dbReference type="GO" id="GO:0009003">
    <property type="term" value="F:signal peptidase activity"/>
    <property type="evidence" value="ECO:0007669"/>
    <property type="project" value="UniProtKB-EC"/>
</dbReference>
<dbReference type="eggNOG" id="COG0681">
    <property type="taxonomic scope" value="Bacteria"/>
</dbReference>
<feature type="compositionally biased region" description="Low complexity" evidence="9">
    <location>
        <begin position="32"/>
        <end position="42"/>
    </location>
</feature>
<dbReference type="Proteomes" id="UP000005753">
    <property type="component" value="Chromosome"/>
</dbReference>
<reference evidence="11 12" key="1">
    <citation type="submission" date="2010-08" db="EMBL/GenBank/DDBJ databases">
        <authorList>
            <consortium name="US DOE Joint Genome Institute (JGI-PGF)"/>
            <person name="Lucas S."/>
            <person name="Copeland A."/>
            <person name="Lapidus A."/>
            <person name="Cheng J.-F."/>
            <person name="Bruce D."/>
            <person name="Goodwin L."/>
            <person name="Pitluck S."/>
            <person name="Land M.L."/>
            <person name="Hauser L."/>
            <person name="Chang Y.-J."/>
            <person name="Anderson I.J."/>
            <person name="Johnson E."/>
            <person name="Mulhopadhyay B."/>
            <person name="Kyrpides N."/>
            <person name="Woyke T.J."/>
        </authorList>
    </citation>
    <scope>NUCLEOTIDE SEQUENCE [LARGE SCALE GENOMIC DNA]</scope>
    <source>
        <strain evidence="11 12">6</strain>
    </source>
</reference>
<dbReference type="Gene3D" id="2.10.109.10">
    <property type="entry name" value="Umud Fragment, subunit A"/>
    <property type="match status" value="1"/>
</dbReference>
<feature type="transmembrane region" description="Helical" evidence="7">
    <location>
        <begin position="130"/>
        <end position="152"/>
    </location>
</feature>
<keyword evidence="7" id="KW-0812">Transmembrane</keyword>
<comment type="subcellular location">
    <subcellularLocation>
        <location evidence="2">Cell membrane</location>
        <topology evidence="2">Single-pass type II membrane protein</topology>
    </subcellularLocation>
    <subcellularLocation>
        <location evidence="7">Membrane</location>
        <topology evidence="7">Single-pass type II membrane protein</topology>
    </subcellularLocation>
</comment>
<keyword evidence="12" id="KW-1185">Reference proteome</keyword>
<evidence type="ECO:0000256" key="2">
    <source>
        <dbReference type="ARBA" id="ARBA00004401"/>
    </source>
</evidence>
<proteinExistence type="inferred from homology"/>
<dbReference type="InterPro" id="IPR000223">
    <property type="entry name" value="Pept_S26A_signal_pept_1"/>
</dbReference>
<dbReference type="Pfam" id="PF10502">
    <property type="entry name" value="Peptidase_S26"/>
    <property type="match status" value="1"/>
</dbReference>
<feature type="active site" evidence="6">
    <location>
        <position position="161"/>
    </location>
</feature>
<dbReference type="InterPro" id="IPR019533">
    <property type="entry name" value="Peptidase_S26"/>
</dbReference>
<dbReference type="PRINTS" id="PR00727">
    <property type="entry name" value="LEADERPTASE"/>
</dbReference>
<protein>
    <recommendedName>
        <fullName evidence="4 7">Signal peptidase I</fullName>
        <ecNumber evidence="4 7">3.4.21.89</ecNumber>
    </recommendedName>
</protein>
<evidence type="ECO:0000256" key="9">
    <source>
        <dbReference type="SAM" id="MobiDB-lite"/>
    </source>
</evidence>
<dbReference type="STRING" id="633697.EubceDRAFT1_0450"/>
<feature type="compositionally biased region" description="Basic and acidic residues" evidence="9">
    <location>
        <begin position="7"/>
        <end position="19"/>
    </location>
</feature>
<dbReference type="EMBL" id="CM001487">
    <property type="protein sequence ID" value="EIM56302.1"/>
    <property type="molecule type" value="Genomic_DNA"/>
</dbReference>
<keyword evidence="7" id="KW-0645">Protease</keyword>
<feature type="coiled-coil region" evidence="8">
    <location>
        <begin position="60"/>
        <end position="87"/>
    </location>
</feature>
<feature type="region of interest" description="Disordered" evidence="9">
    <location>
        <begin position="1"/>
        <end position="42"/>
    </location>
</feature>
<evidence type="ECO:0000256" key="7">
    <source>
        <dbReference type="RuleBase" id="RU362042"/>
    </source>
</evidence>
<dbReference type="InterPro" id="IPR019757">
    <property type="entry name" value="Pept_S26A_signal_pept_1_Lys-AS"/>
</dbReference>
<dbReference type="GO" id="GO:0004252">
    <property type="term" value="F:serine-type endopeptidase activity"/>
    <property type="evidence" value="ECO:0007669"/>
    <property type="project" value="InterPro"/>
</dbReference>
<dbReference type="SUPFAM" id="SSF51306">
    <property type="entry name" value="LexA/Signal peptidase"/>
    <property type="match status" value="1"/>
</dbReference>
<reference evidence="11 12" key="2">
    <citation type="submission" date="2012-02" db="EMBL/GenBank/DDBJ databases">
        <title>Improved High-Quality Draft sequence of Eubacterium cellulosolvens 6.</title>
        <authorList>
            <consortium name="US DOE Joint Genome Institute"/>
            <person name="Lucas S."/>
            <person name="Han J."/>
            <person name="Lapidus A."/>
            <person name="Cheng J.-F."/>
            <person name="Goodwin L."/>
            <person name="Pitluck S."/>
            <person name="Peters L."/>
            <person name="Mikhailova N."/>
            <person name="Gu W."/>
            <person name="Detter J.C."/>
            <person name="Han C."/>
            <person name="Tapia R."/>
            <person name="Land M."/>
            <person name="Hauser L."/>
            <person name="Kyrpides N."/>
            <person name="Ivanova N."/>
            <person name="Pagani I."/>
            <person name="Johnson E."/>
            <person name="Mukhopadhyay B."/>
            <person name="Anderson I."/>
            <person name="Woyke T."/>
        </authorList>
    </citation>
    <scope>NUCLEOTIDE SEQUENCE [LARGE SCALE GENOMIC DNA]</scope>
    <source>
        <strain evidence="11 12">6</strain>
    </source>
</reference>
<keyword evidence="7" id="KW-0472">Membrane</keyword>
<dbReference type="InterPro" id="IPR019758">
    <property type="entry name" value="Pept_S26A_signal_pept_1_CS"/>
</dbReference>
<evidence type="ECO:0000256" key="8">
    <source>
        <dbReference type="SAM" id="Coils"/>
    </source>
</evidence>
<dbReference type="GO" id="GO:0006465">
    <property type="term" value="P:signal peptide processing"/>
    <property type="evidence" value="ECO:0007669"/>
    <property type="project" value="InterPro"/>
</dbReference>
<feature type="domain" description="Peptidase S26" evidence="10">
    <location>
        <begin position="133"/>
        <end position="288"/>
    </location>
</feature>
<evidence type="ECO:0000256" key="5">
    <source>
        <dbReference type="ARBA" id="ARBA00022801"/>
    </source>
</evidence>
<evidence type="ECO:0000259" key="10">
    <source>
        <dbReference type="Pfam" id="PF10502"/>
    </source>
</evidence>
<dbReference type="AlphaFoldDB" id="I5AR79"/>
<accession>I5AR79</accession>
<dbReference type="HOGENOM" id="CLU_936094_0_0_9"/>
<evidence type="ECO:0000256" key="6">
    <source>
        <dbReference type="PIRSR" id="PIRSR600223-1"/>
    </source>
</evidence>
<evidence type="ECO:0000256" key="4">
    <source>
        <dbReference type="ARBA" id="ARBA00013208"/>
    </source>
</evidence>
<gene>
    <name evidence="11" type="ORF">EubceDRAFT1_0450</name>
</gene>
<evidence type="ECO:0000256" key="3">
    <source>
        <dbReference type="ARBA" id="ARBA00009370"/>
    </source>
</evidence>
<organism evidence="11 12">
    <name type="scientific">Eubacterium cellulosolvens (strain ATCC 43171 / JCM 9499 / 6)</name>
    <name type="common">Cillobacterium cellulosolvens</name>
    <dbReference type="NCBI Taxonomy" id="633697"/>
    <lineage>
        <taxon>Bacteria</taxon>
        <taxon>Bacillati</taxon>
        <taxon>Bacillota</taxon>
        <taxon>Clostridia</taxon>
        <taxon>Eubacteriales</taxon>
        <taxon>Eubacteriaceae</taxon>
        <taxon>Eubacterium</taxon>
    </lineage>
</organism>
<dbReference type="PANTHER" id="PTHR43390:SF1">
    <property type="entry name" value="CHLOROPLAST PROCESSING PEPTIDASE"/>
    <property type="match status" value="1"/>
</dbReference>
<dbReference type="PANTHER" id="PTHR43390">
    <property type="entry name" value="SIGNAL PEPTIDASE I"/>
    <property type="match status" value="1"/>
</dbReference>
<keyword evidence="5 7" id="KW-0378">Hydrolase</keyword>
<dbReference type="NCBIfam" id="TIGR02227">
    <property type="entry name" value="sigpep_I_bact"/>
    <property type="match status" value="1"/>
</dbReference>
<sequence>MSLFKKQSGEKPDRGEVSERRKRRLRSGTGGRSSDSGITGGRSFRQAYEMGFRTKTVEEIAMEKRRLERSTRKLDELNKEILSEDVEVDPVSKLEAAKDILDSVTEKAGRTVKKTIKEKIRPETTKKSRIVFWAVSLAVTLLLSFALSRMYFRMGQMQEGSMTPTLTAGDTYLIDSVAYRIFKPSRGDVIAFRSGDLTDSLHIKRVIGLPGDTIQIKKGKIYINGSEYEERGDFAEIVDAGLATEPVKLDPGDYFVLGDNRNGSEDSRYSGIGNVSINAIEGKVWFRIFPIRKIRFV</sequence>
<keyword evidence="7" id="KW-1133">Transmembrane helix</keyword>
<keyword evidence="8" id="KW-0175">Coiled coil</keyword>
<dbReference type="CDD" id="cd06530">
    <property type="entry name" value="S26_SPase_I"/>
    <property type="match status" value="1"/>
</dbReference>
<evidence type="ECO:0000313" key="11">
    <source>
        <dbReference type="EMBL" id="EIM56302.1"/>
    </source>
</evidence>
<name>I5AR79_EUBC6</name>
<comment type="similarity">
    <text evidence="3 7">Belongs to the peptidase S26 family.</text>
</comment>
<dbReference type="PROSITE" id="PS00760">
    <property type="entry name" value="SPASE_I_2"/>
    <property type="match status" value="1"/>
</dbReference>
<comment type="catalytic activity">
    <reaction evidence="1 7">
        <text>Cleavage of hydrophobic, N-terminal signal or leader sequences from secreted and periplasmic proteins.</text>
        <dbReference type="EC" id="3.4.21.89"/>
    </reaction>
</comment>
<evidence type="ECO:0000313" key="12">
    <source>
        <dbReference type="Proteomes" id="UP000005753"/>
    </source>
</evidence>